<sequence length="108" mass="12056">MDESGATTNNDLYSRMKAERPISLDFSEAPKKPEPTLDEAREDLAKSVSEIAHVLFAKRFGPLVGSVTQTTVNAVLKDLEKSAYRLKGDVTLVAEEFIDRAMNKKRKK</sequence>
<reference evidence="1" key="1">
    <citation type="submission" date="2014-05" db="EMBL/GenBank/DDBJ databases">
        <title>Key roles for freshwater Actinobacteria revealed by deep metagenomic sequencing.</title>
        <authorList>
            <person name="Ghai R."/>
            <person name="Mizuno C.M."/>
            <person name="Picazo A."/>
            <person name="Camacho A."/>
            <person name="Rodriguez-Valera F."/>
        </authorList>
    </citation>
    <scope>NUCLEOTIDE SEQUENCE</scope>
</reference>
<protein>
    <submittedName>
        <fullName evidence="1">Uncharacterized protein</fullName>
    </submittedName>
</protein>
<proteinExistence type="predicted"/>
<evidence type="ECO:0000313" key="1">
    <source>
        <dbReference type="EMBL" id="KGA20663.1"/>
    </source>
</evidence>
<accession>A0A094SPS5</accession>
<gene>
    <name evidence="1" type="ORF">GM50_1455</name>
</gene>
<dbReference type="EMBL" id="JNSK01000002">
    <property type="protein sequence ID" value="KGA20663.1"/>
    <property type="molecule type" value="Genomic_DNA"/>
</dbReference>
<organism evidence="1">
    <name type="scientific">freshwater metagenome</name>
    <dbReference type="NCBI Taxonomy" id="449393"/>
    <lineage>
        <taxon>unclassified sequences</taxon>
        <taxon>metagenomes</taxon>
        <taxon>ecological metagenomes</taxon>
    </lineage>
</organism>
<dbReference type="AlphaFoldDB" id="A0A094SPS5"/>
<comment type="caution">
    <text evidence="1">The sequence shown here is derived from an EMBL/GenBank/DDBJ whole genome shotgun (WGS) entry which is preliminary data.</text>
</comment>
<name>A0A094SPS5_9ZZZZ</name>